<dbReference type="InterPro" id="IPR036866">
    <property type="entry name" value="RibonucZ/Hydroxyglut_hydro"/>
</dbReference>
<dbReference type="SUPFAM" id="SSF56281">
    <property type="entry name" value="Metallo-hydrolase/oxidoreductase"/>
    <property type="match status" value="1"/>
</dbReference>
<dbReference type="InterPro" id="IPR001279">
    <property type="entry name" value="Metallo-B-lactamas"/>
</dbReference>
<evidence type="ECO:0000313" key="9">
    <source>
        <dbReference type="Proteomes" id="UP000063919"/>
    </source>
</evidence>
<evidence type="ECO:0000256" key="2">
    <source>
        <dbReference type="ARBA" id="ARBA00022475"/>
    </source>
</evidence>
<keyword evidence="5 6" id="KW-0472">Membrane</keyword>
<dbReference type="SMART" id="SM00849">
    <property type="entry name" value="Lactamase_B"/>
    <property type="match status" value="1"/>
</dbReference>
<reference evidence="8 9" key="1">
    <citation type="journal article" date="2015" name="Genome Announc.">
        <title>Complete Genome Sequence of Spiroplasma cantharicola CC-1T (DSM 21588), a Bacterium Isolated from Soldier Beetle (Cantharis carolinus).</title>
        <authorList>
            <person name="Lo W.S."/>
            <person name="Liu P.Y."/>
            <person name="Kuo C.H."/>
        </authorList>
    </citation>
    <scope>NUCLEOTIDE SEQUENCE [LARGE SCALE GENOMIC DNA]</scope>
    <source>
        <strain evidence="8 9">CC-1</strain>
    </source>
</reference>
<feature type="transmembrane region" description="Helical" evidence="6">
    <location>
        <begin position="396"/>
        <end position="415"/>
    </location>
</feature>
<comment type="subcellular location">
    <subcellularLocation>
        <location evidence="1">Cell membrane</location>
        <topology evidence="1">Multi-pass membrane protein</topology>
    </subcellularLocation>
</comment>
<dbReference type="GO" id="GO:0005886">
    <property type="term" value="C:plasma membrane"/>
    <property type="evidence" value="ECO:0007669"/>
    <property type="project" value="UniProtKB-SubCell"/>
</dbReference>
<evidence type="ECO:0000256" key="6">
    <source>
        <dbReference type="SAM" id="Phobius"/>
    </source>
</evidence>
<evidence type="ECO:0000256" key="4">
    <source>
        <dbReference type="ARBA" id="ARBA00022989"/>
    </source>
</evidence>
<dbReference type="PANTHER" id="PTHR30619">
    <property type="entry name" value="DNA INTERNALIZATION/COMPETENCE PROTEIN COMEC/REC2"/>
    <property type="match status" value="1"/>
</dbReference>
<dbReference type="PATRIC" id="fig|362837.3.peg.557"/>
<feature type="transmembrane region" description="Helical" evidence="6">
    <location>
        <begin position="34"/>
        <end position="52"/>
    </location>
</feature>
<evidence type="ECO:0000256" key="3">
    <source>
        <dbReference type="ARBA" id="ARBA00022692"/>
    </source>
</evidence>
<feature type="domain" description="Metallo-beta-lactamase" evidence="7">
    <location>
        <begin position="466"/>
        <end position="638"/>
    </location>
</feature>
<dbReference type="CDD" id="cd07731">
    <property type="entry name" value="ComA-like_MBL-fold"/>
    <property type="match status" value="1"/>
</dbReference>
<name>A0A0M5KLM0_9MOLU</name>
<dbReference type="AlphaFoldDB" id="A0A0M5KLM0"/>
<feature type="transmembrane region" description="Helical" evidence="6">
    <location>
        <begin position="348"/>
        <end position="375"/>
    </location>
</feature>
<keyword evidence="9" id="KW-1185">Reference proteome</keyword>
<dbReference type="InterPro" id="IPR052159">
    <property type="entry name" value="Competence_DNA_uptake"/>
</dbReference>
<sequence length="687" mass="81994">MLKQFQNWSISKNYLFIVFLNLVLISLTKDIKNIYICIFIYLFSLLSLIWRIKKTYPFFVIIALFIVFFLIFYKLDFNQKLNLKLYKVVEVKENYILIKQLTTLYYIPVGEVKLAVGEFVNIGGSIEKVSIQGNFWEFTFNSYLLNRNVKYKIFEPIIEKKNWHFLQYYLYQLITSSNHLTKLFLFQQKTNDPVYITLNSYSLGFLINLSGFNIYIISSFFNKKIFKKFKIYKKYKIILILLVLYYCSLLNFPLFFLKACVLLIIKWVEENWKFKLSKITKFSIIWIVCLFINPLFIFNIGFILTIIALLFIKKYKDKKPITNIIYNFLIVNAIFIPVQIYFDYKIYWLSSFFEILLMPFIIFSFILSLFFWIPFSKHPLNFDYKLLYYYCKSFEYINIFTICGHFSILFLITYFLLFKVITSYKTEKKKIQKKLVFLFIFNCFYIFQANQFSKINPSVTMLNVGNGNSFLFQYKGKNILFDAGKGNGFNKKSLQQYLLYNGVRKIDALFISHNHKDHYDQIDDLKAIYNIKNIFYNYDNQFIFTIRDLKISNFIELENKDENDNSQVSLLEVKGKKILFTGDISKKRESRLLQNKDFLTKINGGIDLLQVAHHGSKTSSSQSFIKTIKPRNCFISGHKSKIYDFPSQDTIKTLKKYQCKTYITNAKNSYKYKVKSNRVIKVQKNFF</sequence>
<gene>
    <name evidence="8" type="ORF">SCANT_v1c05450</name>
</gene>
<dbReference type="PANTHER" id="PTHR30619:SF7">
    <property type="entry name" value="BETA-LACTAMASE DOMAIN PROTEIN"/>
    <property type="match status" value="1"/>
</dbReference>
<keyword evidence="2" id="KW-1003">Cell membrane</keyword>
<organism evidence="8 9">
    <name type="scientific">Spiroplasma cantharicola</name>
    <dbReference type="NCBI Taxonomy" id="362837"/>
    <lineage>
        <taxon>Bacteria</taxon>
        <taxon>Bacillati</taxon>
        <taxon>Mycoplasmatota</taxon>
        <taxon>Mollicutes</taxon>
        <taxon>Entomoplasmatales</taxon>
        <taxon>Spiroplasmataceae</taxon>
        <taxon>Spiroplasma</taxon>
    </lineage>
</organism>
<feature type="transmembrane region" description="Helical" evidence="6">
    <location>
        <begin position="435"/>
        <end position="452"/>
    </location>
</feature>
<dbReference type="NCBIfam" id="TIGR00360">
    <property type="entry name" value="ComEC_N-term"/>
    <property type="match status" value="1"/>
</dbReference>
<evidence type="ECO:0000259" key="7">
    <source>
        <dbReference type="SMART" id="SM00849"/>
    </source>
</evidence>
<dbReference type="Gene3D" id="3.60.15.10">
    <property type="entry name" value="Ribonuclease Z/Hydroxyacylglutathione hydrolase-like"/>
    <property type="match status" value="2"/>
</dbReference>
<protein>
    <submittedName>
        <fullName evidence="8">DNA uptake protein</fullName>
    </submittedName>
</protein>
<feature type="transmembrane region" description="Helical" evidence="6">
    <location>
        <begin position="285"/>
        <end position="312"/>
    </location>
</feature>
<dbReference type="InterPro" id="IPR035681">
    <property type="entry name" value="ComA-like_MBL"/>
</dbReference>
<proteinExistence type="predicted"/>
<keyword evidence="4 6" id="KW-1133">Transmembrane helix</keyword>
<evidence type="ECO:0000256" key="1">
    <source>
        <dbReference type="ARBA" id="ARBA00004651"/>
    </source>
</evidence>
<dbReference type="Pfam" id="PF03772">
    <property type="entry name" value="Competence"/>
    <property type="match status" value="1"/>
</dbReference>
<accession>A0A0M5KLM0</accession>
<dbReference type="Pfam" id="PF00753">
    <property type="entry name" value="Lactamase_B"/>
    <property type="match status" value="1"/>
</dbReference>
<feature type="transmembrane region" description="Helical" evidence="6">
    <location>
        <begin position="58"/>
        <end position="75"/>
    </location>
</feature>
<feature type="transmembrane region" description="Helical" evidence="6">
    <location>
        <begin position="198"/>
        <end position="217"/>
    </location>
</feature>
<dbReference type="InterPro" id="IPR004477">
    <property type="entry name" value="ComEC_N"/>
</dbReference>
<feature type="transmembrane region" description="Helical" evidence="6">
    <location>
        <begin position="324"/>
        <end position="342"/>
    </location>
</feature>
<feature type="transmembrane region" description="Helical" evidence="6">
    <location>
        <begin position="238"/>
        <end position="265"/>
    </location>
</feature>
<dbReference type="Proteomes" id="UP000063919">
    <property type="component" value="Chromosome"/>
</dbReference>
<keyword evidence="3 6" id="KW-0812">Transmembrane</keyword>
<dbReference type="EMBL" id="CP012622">
    <property type="protein sequence ID" value="ALD66451.1"/>
    <property type="molecule type" value="Genomic_DNA"/>
</dbReference>
<evidence type="ECO:0000256" key="5">
    <source>
        <dbReference type="ARBA" id="ARBA00023136"/>
    </source>
</evidence>
<dbReference type="STRING" id="362837.SCANT_v1c05450"/>
<dbReference type="KEGG" id="scj:SCANT_v1c05450"/>
<evidence type="ECO:0000313" key="8">
    <source>
        <dbReference type="EMBL" id="ALD66451.1"/>
    </source>
</evidence>
<feature type="transmembrane region" description="Helical" evidence="6">
    <location>
        <begin position="6"/>
        <end position="27"/>
    </location>
</feature>